<reference evidence="2" key="2">
    <citation type="submission" date="2023-05" db="EMBL/GenBank/DDBJ databases">
        <authorList>
            <consortium name="Lawrence Berkeley National Laboratory"/>
            <person name="Steindorff A."/>
            <person name="Hensen N."/>
            <person name="Bonometti L."/>
            <person name="Westerberg I."/>
            <person name="Brannstrom I.O."/>
            <person name="Guillou S."/>
            <person name="Cros-Aarteil S."/>
            <person name="Calhoun S."/>
            <person name="Haridas S."/>
            <person name="Kuo A."/>
            <person name="Mondo S."/>
            <person name="Pangilinan J."/>
            <person name="Riley R."/>
            <person name="Labutti K."/>
            <person name="Andreopoulos B."/>
            <person name="Lipzen A."/>
            <person name="Chen C."/>
            <person name="Yanf M."/>
            <person name="Daum C."/>
            <person name="Ng V."/>
            <person name="Clum A."/>
            <person name="Ohm R."/>
            <person name="Martin F."/>
            <person name="Silar P."/>
            <person name="Natvig D."/>
            <person name="Lalanne C."/>
            <person name="Gautier V."/>
            <person name="Ament-Velasquez S.L."/>
            <person name="Kruys A."/>
            <person name="Hutchinson M.I."/>
            <person name="Powell A.J."/>
            <person name="Barry K."/>
            <person name="Miller A.N."/>
            <person name="Grigoriev I.V."/>
            <person name="Debuchy R."/>
            <person name="Gladieux P."/>
            <person name="Thoren M.H."/>
            <person name="Johannesson H."/>
        </authorList>
    </citation>
    <scope>NUCLEOTIDE SEQUENCE</scope>
    <source>
        <strain evidence="2">CBS 892.96</strain>
    </source>
</reference>
<comment type="caution">
    <text evidence="2">The sequence shown here is derived from an EMBL/GenBank/DDBJ whole genome shotgun (WGS) entry which is preliminary data.</text>
</comment>
<dbReference type="InterPro" id="IPR010730">
    <property type="entry name" value="HET"/>
</dbReference>
<evidence type="ECO:0000313" key="2">
    <source>
        <dbReference type="EMBL" id="KAK4172907.1"/>
    </source>
</evidence>
<proteinExistence type="predicted"/>
<evidence type="ECO:0000259" key="1">
    <source>
        <dbReference type="Pfam" id="PF06985"/>
    </source>
</evidence>
<protein>
    <recommendedName>
        <fullName evidence="1">Heterokaryon incompatibility domain-containing protein</fullName>
    </recommendedName>
</protein>
<keyword evidence="3" id="KW-1185">Reference proteome</keyword>
<reference evidence="2" key="1">
    <citation type="journal article" date="2023" name="Mol. Phylogenet. Evol.">
        <title>Genome-scale phylogeny and comparative genomics of the fungal order Sordariales.</title>
        <authorList>
            <person name="Hensen N."/>
            <person name="Bonometti L."/>
            <person name="Westerberg I."/>
            <person name="Brannstrom I.O."/>
            <person name="Guillou S."/>
            <person name="Cros-Aarteil S."/>
            <person name="Calhoun S."/>
            <person name="Haridas S."/>
            <person name="Kuo A."/>
            <person name="Mondo S."/>
            <person name="Pangilinan J."/>
            <person name="Riley R."/>
            <person name="LaButti K."/>
            <person name="Andreopoulos B."/>
            <person name="Lipzen A."/>
            <person name="Chen C."/>
            <person name="Yan M."/>
            <person name="Daum C."/>
            <person name="Ng V."/>
            <person name="Clum A."/>
            <person name="Steindorff A."/>
            <person name="Ohm R.A."/>
            <person name="Martin F."/>
            <person name="Silar P."/>
            <person name="Natvig D.O."/>
            <person name="Lalanne C."/>
            <person name="Gautier V."/>
            <person name="Ament-Velasquez S.L."/>
            <person name="Kruys A."/>
            <person name="Hutchinson M.I."/>
            <person name="Powell A.J."/>
            <person name="Barry K."/>
            <person name="Miller A.N."/>
            <person name="Grigoriev I.V."/>
            <person name="Debuchy R."/>
            <person name="Gladieux P."/>
            <person name="Hiltunen Thoren M."/>
            <person name="Johannesson H."/>
        </authorList>
    </citation>
    <scope>NUCLEOTIDE SEQUENCE</scope>
    <source>
        <strain evidence="2">CBS 892.96</strain>
    </source>
</reference>
<dbReference type="PANTHER" id="PTHR33112">
    <property type="entry name" value="DOMAIN PROTEIN, PUTATIVE-RELATED"/>
    <property type="match status" value="1"/>
</dbReference>
<name>A0AAN6W3B5_9PEZI</name>
<accession>A0AAN6W3B5</accession>
<organism evidence="2 3">
    <name type="scientific">Triangularia setosa</name>
    <dbReference type="NCBI Taxonomy" id="2587417"/>
    <lineage>
        <taxon>Eukaryota</taxon>
        <taxon>Fungi</taxon>
        <taxon>Dikarya</taxon>
        <taxon>Ascomycota</taxon>
        <taxon>Pezizomycotina</taxon>
        <taxon>Sordariomycetes</taxon>
        <taxon>Sordariomycetidae</taxon>
        <taxon>Sordariales</taxon>
        <taxon>Podosporaceae</taxon>
        <taxon>Triangularia</taxon>
    </lineage>
</organism>
<dbReference type="EMBL" id="MU866384">
    <property type="protein sequence ID" value="KAK4172907.1"/>
    <property type="molecule type" value="Genomic_DNA"/>
</dbReference>
<sequence length="82" mass="8623">PQTIADALSLTGGLGIEYLWVDALCIVQDDTSDLKLQISNAAIYRAASLKLVASSGLDCNAGLTGLLPDTRALSFKQQEVIS</sequence>
<evidence type="ECO:0000313" key="3">
    <source>
        <dbReference type="Proteomes" id="UP001302321"/>
    </source>
</evidence>
<gene>
    <name evidence="2" type="ORF">QBC36DRAFT_195883</name>
</gene>
<dbReference type="Proteomes" id="UP001302321">
    <property type="component" value="Unassembled WGS sequence"/>
</dbReference>
<dbReference type="Pfam" id="PF06985">
    <property type="entry name" value="HET"/>
    <property type="match status" value="1"/>
</dbReference>
<feature type="domain" description="Heterokaryon incompatibility" evidence="1">
    <location>
        <begin position="1"/>
        <end position="66"/>
    </location>
</feature>
<feature type="non-terminal residue" evidence="2">
    <location>
        <position position="1"/>
    </location>
</feature>
<dbReference type="AlphaFoldDB" id="A0AAN6W3B5"/>
<dbReference type="PANTHER" id="PTHR33112:SF16">
    <property type="entry name" value="HETEROKARYON INCOMPATIBILITY DOMAIN-CONTAINING PROTEIN"/>
    <property type="match status" value="1"/>
</dbReference>